<dbReference type="InterPro" id="IPR011991">
    <property type="entry name" value="ArsR-like_HTH"/>
</dbReference>
<evidence type="ECO:0000313" key="1">
    <source>
        <dbReference type="EMBL" id="HGT82829.1"/>
    </source>
</evidence>
<dbReference type="Gene3D" id="1.10.10.10">
    <property type="entry name" value="Winged helix-like DNA-binding domain superfamily/Winged helix DNA-binding domain"/>
    <property type="match status" value="1"/>
</dbReference>
<sequence length="89" mass="10462">MSCWEKFSKSIESSKEYHERYHRAVANPIRREILKLIRKGLSEDEIAKSLQISLSELNYHLQVLYRGFCIEKKDGKLVVTKEGEVVEHI</sequence>
<name>A0A7J3M213_ARCFL</name>
<proteinExistence type="predicted"/>
<organism evidence="1">
    <name type="scientific">Archaeoglobus fulgidus</name>
    <dbReference type="NCBI Taxonomy" id="2234"/>
    <lineage>
        <taxon>Archaea</taxon>
        <taxon>Methanobacteriati</taxon>
        <taxon>Methanobacteriota</taxon>
        <taxon>Archaeoglobi</taxon>
        <taxon>Archaeoglobales</taxon>
        <taxon>Archaeoglobaceae</taxon>
        <taxon>Archaeoglobus</taxon>
    </lineage>
</organism>
<comment type="caution">
    <text evidence="1">The sequence shown here is derived from an EMBL/GenBank/DDBJ whole genome shotgun (WGS) entry which is preliminary data.</text>
</comment>
<dbReference type="InterPro" id="IPR036390">
    <property type="entry name" value="WH_DNA-bd_sf"/>
</dbReference>
<dbReference type="Pfam" id="PF12840">
    <property type="entry name" value="HTH_20"/>
    <property type="match status" value="1"/>
</dbReference>
<accession>A0A7J3M213</accession>
<reference evidence="1" key="1">
    <citation type="journal article" date="2020" name="mSystems">
        <title>Genome- and Community-Level Interaction Insights into Carbon Utilization and Element Cycling Functions of Hydrothermarchaeota in Hydrothermal Sediment.</title>
        <authorList>
            <person name="Zhou Z."/>
            <person name="Liu Y."/>
            <person name="Xu W."/>
            <person name="Pan J."/>
            <person name="Luo Z.H."/>
            <person name="Li M."/>
        </authorList>
    </citation>
    <scope>NUCLEOTIDE SEQUENCE [LARGE SCALE GENOMIC DNA]</scope>
    <source>
        <strain evidence="1">SpSt-587</strain>
    </source>
</reference>
<dbReference type="EMBL" id="DSYZ01000082">
    <property type="protein sequence ID" value="HGT82829.1"/>
    <property type="molecule type" value="Genomic_DNA"/>
</dbReference>
<dbReference type="AlphaFoldDB" id="A0A7J3M213"/>
<protein>
    <submittedName>
        <fullName evidence="1">ArsR family transcriptional regulator</fullName>
    </submittedName>
</protein>
<gene>
    <name evidence="1" type="ORF">ENT52_03785</name>
</gene>
<dbReference type="SUPFAM" id="SSF46785">
    <property type="entry name" value="Winged helix' DNA-binding domain"/>
    <property type="match status" value="1"/>
</dbReference>
<dbReference type="InterPro" id="IPR036388">
    <property type="entry name" value="WH-like_DNA-bd_sf"/>
</dbReference>
<dbReference type="CDD" id="cd00090">
    <property type="entry name" value="HTH_ARSR"/>
    <property type="match status" value="1"/>
</dbReference>